<evidence type="ECO:0000313" key="7">
    <source>
        <dbReference type="Proteomes" id="UP001196870"/>
    </source>
</evidence>
<dbReference type="PANTHER" id="PTHR43537">
    <property type="entry name" value="TRANSCRIPTIONAL REGULATOR, GNTR FAMILY"/>
    <property type="match status" value="1"/>
</dbReference>
<evidence type="ECO:0000313" key="6">
    <source>
        <dbReference type="EMBL" id="MBR0663836.1"/>
    </source>
</evidence>
<dbReference type="EMBL" id="JAAGBB010000005">
    <property type="protein sequence ID" value="MBR0663836.1"/>
    <property type="molecule type" value="Genomic_DNA"/>
</dbReference>
<feature type="domain" description="HTH gntR-type" evidence="5">
    <location>
        <begin position="1"/>
        <end position="65"/>
    </location>
</feature>
<evidence type="ECO:0000256" key="2">
    <source>
        <dbReference type="ARBA" id="ARBA00023125"/>
    </source>
</evidence>
<keyword evidence="1" id="KW-0805">Transcription regulation</keyword>
<organism evidence="6 7">
    <name type="scientific">Plastoroseomonas hellenica</name>
    <dbReference type="NCBI Taxonomy" id="2687306"/>
    <lineage>
        <taxon>Bacteria</taxon>
        <taxon>Pseudomonadati</taxon>
        <taxon>Pseudomonadota</taxon>
        <taxon>Alphaproteobacteria</taxon>
        <taxon>Acetobacterales</taxon>
        <taxon>Acetobacteraceae</taxon>
        <taxon>Plastoroseomonas</taxon>
    </lineage>
</organism>
<feature type="compositionally biased region" description="Low complexity" evidence="4">
    <location>
        <begin position="225"/>
        <end position="235"/>
    </location>
</feature>
<dbReference type="InterPro" id="IPR036388">
    <property type="entry name" value="WH-like_DNA-bd_sf"/>
</dbReference>
<evidence type="ECO:0000256" key="1">
    <source>
        <dbReference type="ARBA" id="ARBA00023015"/>
    </source>
</evidence>
<evidence type="ECO:0000256" key="4">
    <source>
        <dbReference type="SAM" id="MobiDB-lite"/>
    </source>
</evidence>
<dbReference type="InterPro" id="IPR008920">
    <property type="entry name" value="TF_FadR/GntR_C"/>
</dbReference>
<dbReference type="RefSeq" id="WP_211851427.1">
    <property type="nucleotide sequence ID" value="NZ_JAAGBB010000005.1"/>
</dbReference>
<dbReference type="Gene3D" id="1.20.120.530">
    <property type="entry name" value="GntR ligand-binding domain-like"/>
    <property type="match status" value="1"/>
</dbReference>
<dbReference type="PROSITE" id="PS50949">
    <property type="entry name" value="HTH_GNTR"/>
    <property type="match status" value="1"/>
</dbReference>
<keyword evidence="2" id="KW-0238">DNA-binding</keyword>
<dbReference type="InterPro" id="IPR000524">
    <property type="entry name" value="Tscrpt_reg_HTH_GntR"/>
</dbReference>
<evidence type="ECO:0000259" key="5">
    <source>
        <dbReference type="PROSITE" id="PS50949"/>
    </source>
</evidence>
<dbReference type="PANTHER" id="PTHR43537:SF5">
    <property type="entry name" value="UXU OPERON TRANSCRIPTIONAL REGULATOR"/>
    <property type="match status" value="1"/>
</dbReference>
<keyword evidence="7" id="KW-1185">Reference proteome</keyword>
<evidence type="ECO:0000256" key="3">
    <source>
        <dbReference type="ARBA" id="ARBA00023163"/>
    </source>
</evidence>
<dbReference type="SMART" id="SM00895">
    <property type="entry name" value="FCD"/>
    <property type="match status" value="1"/>
</dbReference>
<dbReference type="SUPFAM" id="SSF48008">
    <property type="entry name" value="GntR ligand-binding domain-like"/>
    <property type="match status" value="1"/>
</dbReference>
<sequence>MSVLDRLEGHLRAQGLGDGDRLPPERSLAPALGVSRRALREALARLELQGRVWRGVGQGTWLGTRPGAPSAAASRAVAASHPLAIMEARLALEPALAALAALKATAEEIAAIARCAARGAETHDEVSWGHWDAGFHRAVAQASGNALLREAFAVIEACRARTEWGRLREVVATAALRRDAAQQHAAVADAIARRDTDAARQAMWIHLRTINRAIESAGAGSGQETPPATKPATPARGRNPRAATASPQTRRVP</sequence>
<dbReference type="SMART" id="SM00345">
    <property type="entry name" value="HTH_GNTR"/>
    <property type="match status" value="1"/>
</dbReference>
<feature type="region of interest" description="Disordered" evidence="4">
    <location>
        <begin position="215"/>
        <end position="253"/>
    </location>
</feature>
<name>A0ABS5EU69_9PROT</name>
<dbReference type="Pfam" id="PF00392">
    <property type="entry name" value="GntR"/>
    <property type="match status" value="1"/>
</dbReference>
<dbReference type="Pfam" id="PF07729">
    <property type="entry name" value="FCD"/>
    <property type="match status" value="1"/>
</dbReference>
<reference evidence="7" key="1">
    <citation type="journal article" date="2021" name="Syst. Appl. Microbiol.">
        <title>Roseomonas hellenica sp. nov., isolated from roots of wild-growing Alkanna tinctoria.</title>
        <authorList>
            <person name="Rat A."/>
            <person name="Naranjo H.D."/>
            <person name="Lebbe L."/>
            <person name="Cnockaert M."/>
            <person name="Krigas N."/>
            <person name="Grigoriadou K."/>
            <person name="Maloupa E."/>
            <person name="Willems A."/>
        </authorList>
    </citation>
    <scope>NUCLEOTIDE SEQUENCE [LARGE SCALE GENOMIC DNA]</scope>
    <source>
        <strain evidence="7">LMG 31523</strain>
    </source>
</reference>
<dbReference type="InterPro" id="IPR011711">
    <property type="entry name" value="GntR_C"/>
</dbReference>
<gene>
    <name evidence="6" type="ORF">GXW71_05635</name>
</gene>
<dbReference type="Gene3D" id="1.10.10.10">
    <property type="entry name" value="Winged helix-like DNA-binding domain superfamily/Winged helix DNA-binding domain"/>
    <property type="match status" value="1"/>
</dbReference>
<comment type="caution">
    <text evidence="6">The sequence shown here is derived from an EMBL/GenBank/DDBJ whole genome shotgun (WGS) entry which is preliminary data.</text>
</comment>
<dbReference type="PRINTS" id="PR00035">
    <property type="entry name" value="HTHGNTR"/>
</dbReference>
<dbReference type="Proteomes" id="UP001196870">
    <property type="component" value="Unassembled WGS sequence"/>
</dbReference>
<accession>A0ABS5EU69</accession>
<keyword evidence="3" id="KW-0804">Transcription</keyword>
<dbReference type="SUPFAM" id="SSF46785">
    <property type="entry name" value="Winged helix' DNA-binding domain"/>
    <property type="match status" value="1"/>
</dbReference>
<protein>
    <submittedName>
        <fullName evidence="6">FadR family transcriptional regulator</fullName>
    </submittedName>
</protein>
<proteinExistence type="predicted"/>
<dbReference type="InterPro" id="IPR036390">
    <property type="entry name" value="WH_DNA-bd_sf"/>
</dbReference>